<dbReference type="AlphaFoldDB" id="A0AAW8DTH9"/>
<accession>A0AAW8DTH9</accession>
<dbReference type="RefSeq" id="WP_307636243.1">
    <property type="nucleotide sequence ID" value="NZ_JAUSRR010000003.1"/>
</dbReference>
<name>A0AAW8DTH9_9BURK</name>
<evidence type="ECO:0000313" key="2">
    <source>
        <dbReference type="Proteomes" id="UP001244295"/>
    </source>
</evidence>
<gene>
    <name evidence="1" type="ORF">J2W25_001655</name>
</gene>
<organism evidence="1 2">
    <name type="scientific">Variovorax boronicumulans</name>
    <dbReference type="NCBI Taxonomy" id="436515"/>
    <lineage>
        <taxon>Bacteria</taxon>
        <taxon>Pseudomonadati</taxon>
        <taxon>Pseudomonadota</taxon>
        <taxon>Betaproteobacteria</taxon>
        <taxon>Burkholderiales</taxon>
        <taxon>Comamonadaceae</taxon>
        <taxon>Variovorax</taxon>
    </lineage>
</organism>
<dbReference type="Proteomes" id="UP001244295">
    <property type="component" value="Unassembled WGS sequence"/>
</dbReference>
<dbReference type="EMBL" id="JAUSRR010000003">
    <property type="protein sequence ID" value="MDP9922634.1"/>
    <property type="molecule type" value="Genomic_DNA"/>
</dbReference>
<reference evidence="1" key="1">
    <citation type="submission" date="2023-07" db="EMBL/GenBank/DDBJ databases">
        <title>Sorghum-associated microbial communities from plants grown in Nebraska, USA.</title>
        <authorList>
            <person name="Schachtman D."/>
        </authorList>
    </citation>
    <scope>NUCLEOTIDE SEQUENCE</scope>
    <source>
        <strain evidence="1">DS2795</strain>
    </source>
</reference>
<sequence length="135" mass="15184">MAWDVSLFKFSRRHGSVSEIASDEKLVNLGSLSEVQTTVTAVFPGTDWSDPHWGIFSSQVGSIEFNVGMQDPVLSVGLHVRADDEIVDGILLLCEHFECQAIDLSDSRFLEQSDDPARNLQKWREYRDQIVGNRS</sequence>
<protein>
    <recommendedName>
        <fullName evidence="3">CdiI C-terminal domain-containing protein</fullName>
    </recommendedName>
</protein>
<evidence type="ECO:0008006" key="3">
    <source>
        <dbReference type="Google" id="ProtNLM"/>
    </source>
</evidence>
<evidence type="ECO:0000313" key="1">
    <source>
        <dbReference type="EMBL" id="MDP9922634.1"/>
    </source>
</evidence>
<proteinExistence type="predicted"/>
<comment type="caution">
    <text evidence="1">The sequence shown here is derived from an EMBL/GenBank/DDBJ whole genome shotgun (WGS) entry which is preliminary data.</text>
</comment>